<dbReference type="Gene3D" id="1.10.150.130">
    <property type="match status" value="1"/>
</dbReference>
<dbReference type="Proteomes" id="UP001240236">
    <property type="component" value="Unassembled WGS sequence"/>
</dbReference>
<evidence type="ECO:0000256" key="2">
    <source>
        <dbReference type="ARBA" id="ARBA00022908"/>
    </source>
</evidence>
<keyword evidence="3 5" id="KW-0238">DNA-binding</keyword>
<evidence type="ECO:0000259" key="7">
    <source>
        <dbReference type="PROSITE" id="PS51898"/>
    </source>
</evidence>
<dbReference type="AlphaFoldDB" id="A0AAE4AZK3"/>
<reference evidence="9 10" key="1">
    <citation type="submission" date="2023-07" db="EMBL/GenBank/DDBJ databases">
        <title>Sequencing the genomes of 1000 actinobacteria strains.</title>
        <authorList>
            <person name="Klenk H.-P."/>
        </authorList>
    </citation>
    <scope>NUCLEOTIDE SEQUENCE [LARGE SCALE GENOMIC DNA]</scope>
    <source>
        <strain evidence="9 10">DSM 44709</strain>
    </source>
</reference>
<dbReference type="InterPro" id="IPR050090">
    <property type="entry name" value="Tyrosine_recombinase_XerCD"/>
</dbReference>
<name>A0AAE4AZK3_9ACTN</name>
<keyword evidence="2" id="KW-0229">DNA integration</keyword>
<dbReference type="GO" id="GO:0015074">
    <property type="term" value="P:DNA integration"/>
    <property type="evidence" value="ECO:0007669"/>
    <property type="project" value="UniProtKB-KW"/>
</dbReference>
<dbReference type="CDD" id="cd01189">
    <property type="entry name" value="INT_ICEBs1_C_like"/>
    <property type="match status" value="1"/>
</dbReference>
<evidence type="ECO:0000259" key="8">
    <source>
        <dbReference type="PROSITE" id="PS51900"/>
    </source>
</evidence>
<dbReference type="InterPro" id="IPR004107">
    <property type="entry name" value="Integrase_SAM-like_N"/>
</dbReference>
<accession>A0AAE4AZK3</accession>
<dbReference type="Gene3D" id="1.10.443.10">
    <property type="entry name" value="Intergrase catalytic core"/>
    <property type="match status" value="1"/>
</dbReference>
<evidence type="ECO:0000313" key="10">
    <source>
        <dbReference type="Proteomes" id="UP001240236"/>
    </source>
</evidence>
<dbReference type="InterPro" id="IPR002104">
    <property type="entry name" value="Integrase_catalytic"/>
</dbReference>
<evidence type="ECO:0000256" key="6">
    <source>
        <dbReference type="SAM" id="MobiDB-lite"/>
    </source>
</evidence>
<keyword evidence="10" id="KW-1185">Reference proteome</keyword>
<evidence type="ECO:0000313" key="9">
    <source>
        <dbReference type="EMBL" id="MDQ0366048.1"/>
    </source>
</evidence>
<dbReference type="PROSITE" id="PS51898">
    <property type="entry name" value="TYR_RECOMBINASE"/>
    <property type="match status" value="1"/>
</dbReference>
<dbReference type="PROSITE" id="PS51900">
    <property type="entry name" value="CB"/>
    <property type="match status" value="1"/>
</dbReference>
<protein>
    <submittedName>
        <fullName evidence="9">Integrase</fullName>
    </submittedName>
</protein>
<keyword evidence="4" id="KW-0233">DNA recombination</keyword>
<evidence type="ECO:0000256" key="1">
    <source>
        <dbReference type="ARBA" id="ARBA00008857"/>
    </source>
</evidence>
<dbReference type="PANTHER" id="PTHR30349:SF64">
    <property type="entry name" value="PROPHAGE INTEGRASE INTD-RELATED"/>
    <property type="match status" value="1"/>
</dbReference>
<feature type="domain" description="Core-binding (CB)" evidence="8">
    <location>
        <begin position="81"/>
        <end position="160"/>
    </location>
</feature>
<dbReference type="Pfam" id="PF00589">
    <property type="entry name" value="Phage_integrase"/>
    <property type="match status" value="1"/>
</dbReference>
<dbReference type="InterPro" id="IPR011010">
    <property type="entry name" value="DNA_brk_join_enz"/>
</dbReference>
<organism evidence="9 10">
    <name type="scientific">Catenuloplanes indicus</name>
    <dbReference type="NCBI Taxonomy" id="137267"/>
    <lineage>
        <taxon>Bacteria</taxon>
        <taxon>Bacillati</taxon>
        <taxon>Actinomycetota</taxon>
        <taxon>Actinomycetes</taxon>
        <taxon>Micromonosporales</taxon>
        <taxon>Micromonosporaceae</taxon>
        <taxon>Catenuloplanes</taxon>
    </lineage>
</organism>
<dbReference type="PANTHER" id="PTHR30349">
    <property type="entry name" value="PHAGE INTEGRASE-RELATED"/>
    <property type="match status" value="1"/>
</dbReference>
<proteinExistence type="inferred from homology"/>
<dbReference type="InterPro" id="IPR044068">
    <property type="entry name" value="CB"/>
</dbReference>
<evidence type="ECO:0000256" key="4">
    <source>
        <dbReference type="ARBA" id="ARBA00023172"/>
    </source>
</evidence>
<dbReference type="RefSeq" id="WP_307239088.1">
    <property type="nucleotide sequence ID" value="NZ_JAUSUZ010000001.1"/>
</dbReference>
<evidence type="ECO:0000256" key="3">
    <source>
        <dbReference type="ARBA" id="ARBA00023125"/>
    </source>
</evidence>
<comment type="caution">
    <text evidence="9">The sequence shown here is derived from an EMBL/GenBank/DDBJ whole genome shotgun (WGS) entry which is preliminary data.</text>
</comment>
<dbReference type="Pfam" id="PF14659">
    <property type="entry name" value="Phage_int_SAM_3"/>
    <property type="match status" value="1"/>
</dbReference>
<dbReference type="GO" id="GO:0006310">
    <property type="term" value="P:DNA recombination"/>
    <property type="evidence" value="ECO:0007669"/>
    <property type="project" value="UniProtKB-KW"/>
</dbReference>
<dbReference type="GO" id="GO:0003677">
    <property type="term" value="F:DNA binding"/>
    <property type="evidence" value="ECO:0007669"/>
    <property type="project" value="UniProtKB-UniRule"/>
</dbReference>
<sequence length="414" mass="46095">MAHIEDRWFNTIDGPDGKPKRVKSNRHGVGLRYRVRYIGPNGREASKSFPDRAKKDAEAFLVTIESDKLRGSYIDPKAGQIKFQDYAEDWLRTRAMDESSRESTEQRVRKHLYPYFGDRQLGAIKPAHVREWDQSLKSALAASTRSVIFTHLSSILSAAVDDRRLAENPCSAKSVTKPRATPRRVVPWTGSQVSAIRDGLPVRYKPIVDLGGGCGLRQGEIFGFSPDNIDFADGWISVVRQVKKVRSRLVFGLPKNDKDRRVPLAGSVADALRQHMDSRPPLTVTLPWEDPNSADRVSVPLVFFTDRKHAIDRANFDQKIWRPAVASAGITPSRATGMHALRHLFASALLDGGETIKALAEYLGHADPGFTLRVYTHLMPDSETGRGRPSTTCSRRPETPGRSSDGPRPGISRV</sequence>
<comment type="similarity">
    <text evidence="1">Belongs to the 'phage' integrase family.</text>
</comment>
<evidence type="ECO:0000256" key="5">
    <source>
        <dbReference type="PROSITE-ProRule" id="PRU01248"/>
    </source>
</evidence>
<feature type="domain" description="Tyr recombinase" evidence="7">
    <location>
        <begin position="183"/>
        <end position="388"/>
    </location>
</feature>
<feature type="region of interest" description="Disordered" evidence="6">
    <location>
        <begin position="380"/>
        <end position="414"/>
    </location>
</feature>
<dbReference type="EMBL" id="JAUSUZ010000001">
    <property type="protein sequence ID" value="MDQ0366048.1"/>
    <property type="molecule type" value="Genomic_DNA"/>
</dbReference>
<dbReference type="InterPro" id="IPR010998">
    <property type="entry name" value="Integrase_recombinase_N"/>
</dbReference>
<gene>
    <name evidence="9" type="ORF">J2S42_002717</name>
</gene>
<dbReference type="SUPFAM" id="SSF56349">
    <property type="entry name" value="DNA breaking-rejoining enzymes"/>
    <property type="match status" value="1"/>
</dbReference>
<dbReference type="InterPro" id="IPR013762">
    <property type="entry name" value="Integrase-like_cat_sf"/>
</dbReference>